<protein>
    <submittedName>
        <fullName evidence="1">Uncharacterized protein</fullName>
    </submittedName>
</protein>
<organism evidence="1 2">
    <name type="scientific">Theobroma cacao</name>
    <name type="common">Cacao</name>
    <name type="synonym">Cocoa</name>
    <dbReference type="NCBI Taxonomy" id="3641"/>
    <lineage>
        <taxon>Eukaryota</taxon>
        <taxon>Viridiplantae</taxon>
        <taxon>Streptophyta</taxon>
        <taxon>Embryophyta</taxon>
        <taxon>Tracheophyta</taxon>
        <taxon>Spermatophyta</taxon>
        <taxon>Magnoliopsida</taxon>
        <taxon>eudicotyledons</taxon>
        <taxon>Gunneridae</taxon>
        <taxon>Pentapetalae</taxon>
        <taxon>rosids</taxon>
        <taxon>malvids</taxon>
        <taxon>Malvales</taxon>
        <taxon>Malvaceae</taxon>
        <taxon>Byttnerioideae</taxon>
        <taxon>Theobroma</taxon>
    </lineage>
</organism>
<reference evidence="1 2" key="1">
    <citation type="journal article" date="2013" name="Genome Biol.">
        <title>The genome sequence of the most widely cultivated cacao type and its use to identify candidate genes regulating pod color.</title>
        <authorList>
            <person name="Motamayor J.C."/>
            <person name="Mockaitis K."/>
            <person name="Schmutz J."/>
            <person name="Haiminen N."/>
            <person name="Iii D.L."/>
            <person name="Cornejo O."/>
            <person name="Findley S.D."/>
            <person name="Zheng P."/>
            <person name="Utro F."/>
            <person name="Royaert S."/>
            <person name="Saski C."/>
            <person name="Jenkins J."/>
            <person name="Podicheti R."/>
            <person name="Zhao M."/>
            <person name="Scheffler B.E."/>
            <person name="Stack J.C."/>
            <person name="Feltus F.A."/>
            <person name="Mustiga G.M."/>
            <person name="Amores F."/>
            <person name="Phillips W."/>
            <person name="Marelli J.P."/>
            <person name="May G.D."/>
            <person name="Shapiro H."/>
            <person name="Ma J."/>
            <person name="Bustamante C.D."/>
            <person name="Schnell R.J."/>
            <person name="Main D."/>
            <person name="Gilbert D."/>
            <person name="Parida L."/>
            <person name="Kuhn D.N."/>
        </authorList>
    </citation>
    <scope>NUCLEOTIDE SEQUENCE [LARGE SCALE GENOMIC DNA]</scope>
    <source>
        <strain evidence="2">cv. Matina 1-6</strain>
    </source>
</reference>
<evidence type="ECO:0000313" key="2">
    <source>
        <dbReference type="Proteomes" id="UP000026915"/>
    </source>
</evidence>
<dbReference type="HOGENOM" id="CLU_2817628_0_0_1"/>
<name>A0A061FAY4_THECC</name>
<dbReference type="EMBL" id="CM001885">
    <property type="protein sequence ID" value="EOY14068.1"/>
    <property type="molecule type" value="Genomic_DNA"/>
</dbReference>
<dbReference type="InParanoid" id="A0A061FAY4"/>
<dbReference type="AlphaFoldDB" id="A0A061FAY4"/>
<dbReference type="Proteomes" id="UP000026915">
    <property type="component" value="Chromosome 7"/>
</dbReference>
<sequence>MPLNYVLIDLHLSIDCSNLSIDCALALFLFLHVWPFIDRFMNLSIVSRPLCFIELSSGHLLIDEAIY</sequence>
<evidence type="ECO:0000313" key="1">
    <source>
        <dbReference type="EMBL" id="EOY14068.1"/>
    </source>
</evidence>
<keyword evidence="2" id="KW-1185">Reference proteome</keyword>
<proteinExistence type="predicted"/>
<dbReference type="Gramene" id="EOY14068">
    <property type="protein sequence ID" value="EOY14068"/>
    <property type="gene ID" value="TCM_033251"/>
</dbReference>
<gene>
    <name evidence="1" type="ORF">TCM_033251</name>
</gene>
<accession>A0A061FAY4</accession>